<dbReference type="KEGG" id="pfuw:KF707C_30550"/>
<dbReference type="Proteomes" id="UP000218554">
    <property type="component" value="Chromosome"/>
</dbReference>
<accession>A0AAD1FGS7</accession>
<evidence type="ECO:0000313" key="1">
    <source>
        <dbReference type="EMBL" id="BAU74743.1"/>
    </source>
</evidence>
<proteinExistence type="predicted"/>
<protein>
    <submittedName>
        <fullName evidence="1">Uncharacterized protein</fullName>
    </submittedName>
</protein>
<reference evidence="2" key="1">
    <citation type="submission" date="2015-05" db="EMBL/GenBank/DDBJ databases">
        <title>Draft genome sequencing of a biphenyl-degrading bacterium, Pseudomonas balearica KF707 (=NBRC110670).</title>
        <authorList>
            <person name="Kimura N."/>
            <person name="Hirose J."/>
            <person name="Watanabe T."/>
            <person name="Suenaga H."/>
            <person name="Fujihara H."/>
            <person name="Noguchi M."/>
            <person name="Hashimoto M."/>
            <person name="Shimodaira J."/>
            <person name="Tsuchikane K."/>
            <person name="Hosoyama A."/>
            <person name="Yamazoe A."/>
            <person name="Fujita N."/>
            <person name="Furukawa K."/>
        </authorList>
    </citation>
    <scope>NUCLEOTIDE SEQUENCE [LARGE SCALE GENOMIC DNA]</scope>
    <source>
        <strain evidence="2">DSM 10086 / NBRC 110670 / KF707</strain>
    </source>
</reference>
<sequence length="41" mass="4450">MGAAAQEENDGQREGFRAVSQASLLHGNASLIRVCKFINLF</sequence>
<gene>
    <name evidence="1" type="ORF">KF707C_30550</name>
</gene>
<evidence type="ECO:0000313" key="2">
    <source>
        <dbReference type="Proteomes" id="UP000218554"/>
    </source>
</evidence>
<dbReference type="EMBL" id="AP014862">
    <property type="protein sequence ID" value="BAU74743.1"/>
    <property type="molecule type" value="Genomic_DNA"/>
</dbReference>
<name>A0AAD1FGS7_METFU</name>
<reference evidence="1 2" key="2">
    <citation type="journal article" date="2017" name="Int. J. Syst. Evol. Microbiol.">
        <title>Pseudomonas furukawaii sp. nov., a polychlorinated biphenyl-degrading bacterium isolated from biphenyl-contaminated soil in Japan.</title>
        <authorList>
            <person name="Kimura N."/>
            <person name="Watanabe T."/>
            <person name="Suenaga H."/>
            <person name="Fujihara H."/>
            <person name="Futagami T."/>
            <person name="Goto M."/>
            <person name="Hanada S."/>
            <person name="Hirose J."/>
        </authorList>
    </citation>
    <scope>NUCLEOTIDE SEQUENCE [LARGE SCALE GENOMIC DNA]</scope>
    <source>
        <strain evidence="2">DSM 10086 / NBRC 110670 / KF707</strain>
    </source>
</reference>
<dbReference type="AlphaFoldDB" id="A0AAD1FGS7"/>
<organism evidence="1 2">
    <name type="scientific">Metapseudomonas furukawaii</name>
    <name type="common">Pseudomonas furukawaii</name>
    <dbReference type="NCBI Taxonomy" id="1149133"/>
    <lineage>
        <taxon>Bacteria</taxon>
        <taxon>Pseudomonadati</taxon>
        <taxon>Pseudomonadota</taxon>
        <taxon>Gammaproteobacteria</taxon>
        <taxon>Pseudomonadales</taxon>
        <taxon>Pseudomonadaceae</taxon>
        <taxon>Metapseudomonas</taxon>
    </lineage>
</organism>
<keyword evidence="2" id="KW-1185">Reference proteome</keyword>